<evidence type="ECO:0000313" key="1">
    <source>
        <dbReference type="EMBL" id="KAK7415109.1"/>
    </source>
</evidence>
<dbReference type="InterPro" id="IPR013744">
    <property type="entry name" value="SidJ"/>
</dbReference>
<sequence>MAPPSGPFSVVVHPYDSPVRGSCAYELGPTTARNALVILGGLGDGPHTLPSIRTVAQHLGESQALSYSIFEFRMRSSFIGFGTSNLTKDVADVSALVKYLRGLGKEKIVLMGHSTGCQDCIEYADYAKHGNEPVDGFIMQGCVSDRDAIELVMPDPQPSLDLAAKMIAEGRADDVMPNNMVPAALSAPISAYRFHSLACKGGDDDYFSEDLDDETVSKYWKRFQKPVLALHSSNDEYVPERVDQAVLNKRYRDANPMVSSLSGLIPGACHTVAEPEAQEWFARRIAEFLGTLEK</sequence>
<protein>
    <submittedName>
        <fullName evidence="1">Uncharacterized protein</fullName>
    </submittedName>
</protein>
<name>A0ABR1H1Y7_9HYPO</name>
<dbReference type="SUPFAM" id="SSF53474">
    <property type="entry name" value="alpha/beta-Hydrolases"/>
    <property type="match status" value="1"/>
</dbReference>
<organism evidence="1 2">
    <name type="scientific">Neonectria punicea</name>
    <dbReference type="NCBI Taxonomy" id="979145"/>
    <lineage>
        <taxon>Eukaryota</taxon>
        <taxon>Fungi</taxon>
        <taxon>Dikarya</taxon>
        <taxon>Ascomycota</taxon>
        <taxon>Pezizomycotina</taxon>
        <taxon>Sordariomycetes</taxon>
        <taxon>Hypocreomycetidae</taxon>
        <taxon>Hypocreales</taxon>
        <taxon>Nectriaceae</taxon>
        <taxon>Neonectria</taxon>
    </lineage>
</organism>
<dbReference type="Pfam" id="PF08538">
    <property type="entry name" value="DUF1749"/>
    <property type="match status" value="1"/>
</dbReference>
<gene>
    <name evidence="1" type="ORF">QQX98_006141</name>
</gene>
<dbReference type="Proteomes" id="UP001498476">
    <property type="component" value="Unassembled WGS sequence"/>
</dbReference>
<dbReference type="Gene3D" id="3.40.50.1820">
    <property type="entry name" value="alpha/beta hydrolase"/>
    <property type="match status" value="1"/>
</dbReference>
<proteinExistence type="predicted"/>
<evidence type="ECO:0000313" key="2">
    <source>
        <dbReference type="Proteomes" id="UP001498476"/>
    </source>
</evidence>
<keyword evidence="2" id="KW-1185">Reference proteome</keyword>
<comment type="caution">
    <text evidence="1">The sequence shown here is derived from an EMBL/GenBank/DDBJ whole genome shotgun (WGS) entry which is preliminary data.</text>
</comment>
<dbReference type="PANTHER" id="PTHR31591">
    <property type="entry name" value="UPF0613 PROTEIN PB24D3.06C"/>
    <property type="match status" value="1"/>
</dbReference>
<accession>A0ABR1H1Y7</accession>
<dbReference type="PANTHER" id="PTHR31591:SF7">
    <property type="entry name" value="DUF1749-DOMAIN-CONTAINING PROTEIN"/>
    <property type="match status" value="1"/>
</dbReference>
<dbReference type="EMBL" id="JAZAVJ010000089">
    <property type="protein sequence ID" value="KAK7415109.1"/>
    <property type="molecule type" value="Genomic_DNA"/>
</dbReference>
<reference evidence="1 2" key="1">
    <citation type="journal article" date="2025" name="Microbiol. Resour. Announc.">
        <title>Draft genome sequences for Neonectria magnoliae and Neonectria punicea, canker pathogens of Liriodendron tulipifera and Acer saccharum in West Virginia.</title>
        <authorList>
            <person name="Petronek H.M."/>
            <person name="Kasson M.T."/>
            <person name="Metheny A.M."/>
            <person name="Stauder C.M."/>
            <person name="Lovett B."/>
            <person name="Lynch S.C."/>
            <person name="Garnas J.R."/>
            <person name="Kasson L.R."/>
            <person name="Stajich J.E."/>
        </authorList>
    </citation>
    <scope>NUCLEOTIDE SEQUENCE [LARGE SCALE GENOMIC DNA]</scope>
    <source>
        <strain evidence="1 2">NRRL 64653</strain>
    </source>
</reference>
<dbReference type="InterPro" id="IPR029058">
    <property type="entry name" value="AB_hydrolase_fold"/>
</dbReference>